<dbReference type="EMBL" id="CAUYUJ010016895">
    <property type="protein sequence ID" value="CAK0869854.1"/>
    <property type="molecule type" value="Genomic_DNA"/>
</dbReference>
<accession>A0ABN9VAV9</accession>
<feature type="region of interest" description="Disordered" evidence="1">
    <location>
        <begin position="1"/>
        <end position="21"/>
    </location>
</feature>
<keyword evidence="4" id="KW-1185">Reference proteome</keyword>
<evidence type="ECO:0000259" key="2">
    <source>
        <dbReference type="PROSITE" id="PS50056"/>
    </source>
</evidence>
<reference evidence="3" key="1">
    <citation type="submission" date="2023-10" db="EMBL/GenBank/DDBJ databases">
        <authorList>
            <person name="Chen Y."/>
            <person name="Shah S."/>
            <person name="Dougan E. K."/>
            <person name="Thang M."/>
            <person name="Chan C."/>
        </authorList>
    </citation>
    <scope>NUCLEOTIDE SEQUENCE [LARGE SCALE GENOMIC DNA]</scope>
</reference>
<dbReference type="CDD" id="cd14498">
    <property type="entry name" value="DSP"/>
    <property type="match status" value="1"/>
</dbReference>
<feature type="domain" description="Tyrosine specific protein phosphatases" evidence="2">
    <location>
        <begin position="114"/>
        <end position="160"/>
    </location>
</feature>
<dbReference type="PROSITE" id="PS00383">
    <property type="entry name" value="TYR_PHOSPHATASE_1"/>
    <property type="match status" value="1"/>
</dbReference>
<evidence type="ECO:0000313" key="4">
    <source>
        <dbReference type="Proteomes" id="UP001189429"/>
    </source>
</evidence>
<dbReference type="PROSITE" id="PS50056">
    <property type="entry name" value="TYR_PHOSPHATASE_2"/>
    <property type="match status" value="1"/>
</dbReference>
<dbReference type="InterPro" id="IPR000387">
    <property type="entry name" value="Tyr_Pase_dom"/>
</dbReference>
<dbReference type="InterPro" id="IPR000340">
    <property type="entry name" value="Dual-sp_phosphatase_cat-dom"/>
</dbReference>
<evidence type="ECO:0000313" key="3">
    <source>
        <dbReference type="EMBL" id="CAK0869854.1"/>
    </source>
</evidence>
<comment type="caution">
    <text evidence="3">The sequence shown here is derived from an EMBL/GenBank/DDBJ whole genome shotgun (WGS) entry which is preliminary data.</text>
</comment>
<sequence length="160" mass="17904">MLREAGSQSPEPLFDDPAPETGDYTRILERSQVNGRHGELWLGDLAGYACLYQRARPHLGLVATIISRPTLARNGARALFENPEYPAGIQEFVEVDDKVLSKTDMMQALWGKEHGILERIHDALEGGQDVFVHCEQGASRSATVVMAYIMKYRQDIGKYI</sequence>
<dbReference type="SUPFAM" id="SSF52799">
    <property type="entry name" value="(Phosphotyrosine protein) phosphatases II"/>
    <property type="match status" value="1"/>
</dbReference>
<dbReference type="Proteomes" id="UP001189429">
    <property type="component" value="Unassembled WGS sequence"/>
</dbReference>
<proteinExistence type="predicted"/>
<organism evidence="3 4">
    <name type="scientific">Prorocentrum cordatum</name>
    <dbReference type="NCBI Taxonomy" id="2364126"/>
    <lineage>
        <taxon>Eukaryota</taxon>
        <taxon>Sar</taxon>
        <taxon>Alveolata</taxon>
        <taxon>Dinophyceae</taxon>
        <taxon>Prorocentrales</taxon>
        <taxon>Prorocentraceae</taxon>
        <taxon>Prorocentrum</taxon>
    </lineage>
</organism>
<dbReference type="InterPro" id="IPR016130">
    <property type="entry name" value="Tyr_Pase_AS"/>
</dbReference>
<name>A0ABN9VAV9_9DINO</name>
<dbReference type="Pfam" id="PF00782">
    <property type="entry name" value="DSPc"/>
    <property type="match status" value="1"/>
</dbReference>
<protein>
    <recommendedName>
        <fullName evidence="2">Tyrosine specific protein phosphatases domain-containing protein</fullName>
    </recommendedName>
</protein>
<dbReference type="Gene3D" id="3.90.190.10">
    <property type="entry name" value="Protein tyrosine phosphatase superfamily"/>
    <property type="match status" value="1"/>
</dbReference>
<dbReference type="InterPro" id="IPR029021">
    <property type="entry name" value="Prot-tyrosine_phosphatase-like"/>
</dbReference>
<feature type="compositionally biased region" description="Polar residues" evidence="1">
    <location>
        <begin position="1"/>
        <end position="10"/>
    </location>
</feature>
<evidence type="ECO:0000256" key="1">
    <source>
        <dbReference type="SAM" id="MobiDB-lite"/>
    </source>
</evidence>
<gene>
    <name evidence="3" type="ORF">PCOR1329_LOCUS56099</name>
</gene>